<keyword evidence="1" id="KW-0812">Transmembrane</keyword>
<evidence type="ECO:0000313" key="2">
    <source>
        <dbReference type="EMBL" id="VVA00396.1"/>
    </source>
</evidence>
<sequence>MDHSVYTYVKKFPKFDTVILGNSHSSSSPNYTKCEEFRTSKLNNCTSECKSFSITCTKIADLTEKIIGEAHSSKPAFCKYISYWFYDMLKSTQKSSHYDLLTKFYREFDNLKECIEYHKKKINERIHGELKDLYNLYNDFNNFRTKSLDKSRQQCDHGTNIDTIYKTHVKNCKQNYKNGLCINLINFKYEYDDHRSNAKSCLNEMIYLDPIKTDTEAIILLPFVTMTLISFILIFLYKFTSFGSWIRPKLGGKNRTNKLDKNIQELQNTSEVGGRRYKIQYHSSHS</sequence>
<keyword evidence="1" id="KW-1133">Transmembrane helix</keyword>
<dbReference type="EMBL" id="FLZR02000225">
    <property type="protein sequence ID" value="VVA00396.1"/>
    <property type="molecule type" value="Genomic_DNA"/>
</dbReference>
<dbReference type="InterPro" id="IPR008780">
    <property type="entry name" value="Plasmodium_Vir"/>
</dbReference>
<dbReference type="VEuPathDB" id="PlasmoDB:PVPAM_110067500"/>
<feature type="transmembrane region" description="Helical" evidence="1">
    <location>
        <begin position="217"/>
        <end position="237"/>
    </location>
</feature>
<dbReference type="OrthoDB" id="383056at2759"/>
<dbReference type="Proteomes" id="UP000220605">
    <property type="component" value="Unassembled WGS sequence"/>
</dbReference>
<dbReference type="AlphaFoldDB" id="A0A565A6C2"/>
<dbReference type="VEuPathDB" id="PlasmoDB:PVP01_0011100"/>
<dbReference type="VEuPathDB" id="PlasmoDB:PVW1_050044800"/>
<evidence type="ECO:0000256" key="1">
    <source>
        <dbReference type="SAM" id="Phobius"/>
    </source>
</evidence>
<reference evidence="2" key="1">
    <citation type="submission" date="2016-07" db="EMBL/GenBank/DDBJ databases">
        <authorList>
            <consortium name="Pathogen Informatics"/>
        </authorList>
    </citation>
    <scope>NUCLEOTIDE SEQUENCE</scope>
</reference>
<gene>
    <name evidence="2" type="ORF">PVP01_0011100</name>
</gene>
<proteinExistence type="predicted"/>
<keyword evidence="1" id="KW-0472">Membrane</keyword>
<name>A0A565A6C2_PLAVI</name>
<dbReference type="VEuPathDB" id="PlasmoDB:PVX_096930"/>
<organism evidence="2">
    <name type="scientific">Plasmodium vivax</name>
    <name type="common">malaria parasite P. vivax</name>
    <dbReference type="NCBI Taxonomy" id="5855"/>
    <lineage>
        <taxon>Eukaryota</taxon>
        <taxon>Sar</taxon>
        <taxon>Alveolata</taxon>
        <taxon>Apicomplexa</taxon>
        <taxon>Aconoidasida</taxon>
        <taxon>Haemosporida</taxon>
        <taxon>Plasmodiidae</taxon>
        <taxon>Plasmodium</taxon>
        <taxon>Plasmodium (Plasmodium)</taxon>
    </lineage>
</organism>
<accession>A0A565A6C2</accession>
<dbReference type="Pfam" id="PF05795">
    <property type="entry name" value="Plasmodium_Vir"/>
    <property type="match status" value="1"/>
</dbReference>
<protein>
    <submittedName>
        <fullName evidence="2">VIR protein</fullName>
    </submittedName>
</protein>